<evidence type="ECO:0000313" key="2">
    <source>
        <dbReference type="EMBL" id="OAT72439.1"/>
    </source>
</evidence>
<gene>
    <name evidence="2" type="ORF">A7K69_09960</name>
</gene>
<name>A0A1B7KR55_PARTM</name>
<dbReference type="Proteomes" id="UP000078290">
    <property type="component" value="Unassembled WGS sequence"/>
</dbReference>
<sequence length="81" mass="9347">MRCFTDSHFLRHLLLVFLLRADQTDAKTILNAPHIQKKPELPRGCEVASLAMLLQHAGVRVDKMTFAKQIKFIRWESMVKG</sequence>
<comment type="caution">
    <text evidence="2">The sequence shown here is derived from an EMBL/GenBank/DDBJ whole genome shotgun (WGS) entry which is preliminary data.</text>
</comment>
<accession>A0A1B7KR55</accession>
<evidence type="ECO:0000259" key="1">
    <source>
        <dbReference type="Pfam" id="PF13529"/>
    </source>
</evidence>
<dbReference type="AlphaFoldDB" id="A0A1B7KR55"/>
<evidence type="ECO:0000313" key="3">
    <source>
        <dbReference type="Proteomes" id="UP000078290"/>
    </source>
</evidence>
<dbReference type="Gene3D" id="3.90.70.10">
    <property type="entry name" value="Cysteine proteinases"/>
    <property type="match status" value="1"/>
</dbReference>
<feature type="domain" description="Peptidase C39-like" evidence="1">
    <location>
        <begin position="30"/>
        <end position="71"/>
    </location>
</feature>
<dbReference type="InterPro" id="IPR039564">
    <property type="entry name" value="Peptidase_C39-like"/>
</dbReference>
<dbReference type="Pfam" id="PF13529">
    <property type="entry name" value="Peptidase_C39_2"/>
    <property type="match status" value="1"/>
</dbReference>
<organism evidence="2 3">
    <name type="scientific">Parageobacillus thermoglucosidasius</name>
    <name type="common">Geobacillus thermoglucosidasius</name>
    <dbReference type="NCBI Taxonomy" id="1426"/>
    <lineage>
        <taxon>Bacteria</taxon>
        <taxon>Bacillati</taxon>
        <taxon>Bacillota</taxon>
        <taxon>Bacilli</taxon>
        <taxon>Bacillales</taxon>
        <taxon>Anoxybacillaceae</taxon>
        <taxon>Parageobacillus</taxon>
    </lineage>
</organism>
<proteinExistence type="predicted"/>
<protein>
    <recommendedName>
        <fullName evidence="1">Peptidase C39-like domain-containing protein</fullName>
    </recommendedName>
</protein>
<reference evidence="3" key="1">
    <citation type="submission" date="2016-05" db="EMBL/GenBank/DDBJ databases">
        <authorList>
            <person name="Wang W."/>
            <person name="Zhu L."/>
        </authorList>
    </citation>
    <scope>NUCLEOTIDE SEQUENCE [LARGE SCALE GENOMIC DNA]</scope>
    <source>
        <strain evidence="3">W-2</strain>
    </source>
</reference>
<dbReference type="OrthoDB" id="1164310at2"/>
<dbReference type="EMBL" id="LXMA01000034">
    <property type="protein sequence ID" value="OAT72439.1"/>
    <property type="molecule type" value="Genomic_DNA"/>
</dbReference>